<dbReference type="Proteomes" id="UP001596989">
    <property type="component" value="Unassembled WGS sequence"/>
</dbReference>
<gene>
    <name evidence="1" type="ORF">ACFQ2I_05385</name>
</gene>
<dbReference type="EMBL" id="JBHTJZ010000005">
    <property type="protein sequence ID" value="MFD0958819.1"/>
    <property type="molecule type" value="Genomic_DNA"/>
</dbReference>
<evidence type="ECO:0000313" key="2">
    <source>
        <dbReference type="Proteomes" id="UP001596989"/>
    </source>
</evidence>
<accession>A0ABW3HN13</accession>
<organism evidence="1 2">
    <name type="scientific">Paenibacillus chungangensis</name>
    <dbReference type="NCBI Taxonomy" id="696535"/>
    <lineage>
        <taxon>Bacteria</taxon>
        <taxon>Bacillati</taxon>
        <taxon>Bacillota</taxon>
        <taxon>Bacilli</taxon>
        <taxon>Bacillales</taxon>
        <taxon>Paenibacillaceae</taxon>
        <taxon>Paenibacillus</taxon>
    </lineage>
</organism>
<protein>
    <submittedName>
        <fullName evidence="1">Uncharacterized protein</fullName>
    </submittedName>
</protein>
<reference evidence="2" key="1">
    <citation type="journal article" date="2019" name="Int. J. Syst. Evol. Microbiol.">
        <title>The Global Catalogue of Microorganisms (GCM) 10K type strain sequencing project: providing services to taxonomists for standard genome sequencing and annotation.</title>
        <authorList>
            <consortium name="The Broad Institute Genomics Platform"/>
            <consortium name="The Broad Institute Genome Sequencing Center for Infectious Disease"/>
            <person name="Wu L."/>
            <person name="Ma J."/>
        </authorList>
    </citation>
    <scope>NUCLEOTIDE SEQUENCE [LARGE SCALE GENOMIC DNA]</scope>
    <source>
        <strain evidence="2">CCUG 59129</strain>
    </source>
</reference>
<proteinExistence type="predicted"/>
<name>A0ABW3HN13_9BACL</name>
<dbReference type="RefSeq" id="WP_377562622.1">
    <property type="nucleotide sequence ID" value="NZ_JBHTJZ010000005.1"/>
</dbReference>
<sequence length="60" mass="6735">MDKRQVIAAYKRGMITIQECAQILGLERSQLPGLLDDRDFAGERALPVESRDRPSSATFL</sequence>
<comment type="caution">
    <text evidence="1">The sequence shown here is derived from an EMBL/GenBank/DDBJ whole genome shotgun (WGS) entry which is preliminary data.</text>
</comment>
<evidence type="ECO:0000313" key="1">
    <source>
        <dbReference type="EMBL" id="MFD0958819.1"/>
    </source>
</evidence>
<keyword evidence="2" id="KW-1185">Reference proteome</keyword>